<accession>A0A840IZD1</accession>
<feature type="compositionally biased region" description="Basic and acidic residues" evidence="1">
    <location>
        <begin position="56"/>
        <end position="65"/>
    </location>
</feature>
<dbReference type="RefSeq" id="WP_184781661.1">
    <property type="nucleotide sequence ID" value="NZ_JACHMG010000001.1"/>
</dbReference>
<dbReference type="AlphaFoldDB" id="A0A840IZD1"/>
<reference evidence="2 3" key="1">
    <citation type="submission" date="2020-08" db="EMBL/GenBank/DDBJ databases">
        <title>Sequencing the genomes of 1000 actinobacteria strains.</title>
        <authorList>
            <person name="Klenk H.-P."/>
        </authorList>
    </citation>
    <scope>NUCLEOTIDE SEQUENCE [LARGE SCALE GENOMIC DNA]</scope>
    <source>
        <strain evidence="2 3">DSM 45859</strain>
    </source>
</reference>
<evidence type="ECO:0000313" key="2">
    <source>
        <dbReference type="EMBL" id="MBB4686869.1"/>
    </source>
</evidence>
<name>A0A840IZD1_9PSEU</name>
<evidence type="ECO:0000256" key="1">
    <source>
        <dbReference type="SAM" id="MobiDB-lite"/>
    </source>
</evidence>
<dbReference type="Pfam" id="PF14013">
    <property type="entry name" value="MT0933_antitox"/>
    <property type="match status" value="1"/>
</dbReference>
<organism evidence="2 3">
    <name type="scientific">Amycolatopsis jiangsuensis</name>
    <dbReference type="NCBI Taxonomy" id="1181879"/>
    <lineage>
        <taxon>Bacteria</taxon>
        <taxon>Bacillati</taxon>
        <taxon>Actinomycetota</taxon>
        <taxon>Actinomycetes</taxon>
        <taxon>Pseudonocardiales</taxon>
        <taxon>Pseudonocardiaceae</taxon>
        <taxon>Amycolatopsis</taxon>
    </lineage>
</organism>
<evidence type="ECO:0000313" key="3">
    <source>
        <dbReference type="Proteomes" id="UP000581769"/>
    </source>
</evidence>
<feature type="region of interest" description="Disordered" evidence="1">
    <location>
        <begin position="56"/>
        <end position="75"/>
    </location>
</feature>
<comment type="caution">
    <text evidence="2">The sequence shown here is derived from an EMBL/GenBank/DDBJ whole genome shotgun (WGS) entry which is preliminary data.</text>
</comment>
<dbReference type="Proteomes" id="UP000581769">
    <property type="component" value="Unassembled WGS sequence"/>
</dbReference>
<proteinExistence type="predicted"/>
<protein>
    <submittedName>
        <fullName evidence="2">ABC-type transporter Mla subunit MlaD</fullName>
    </submittedName>
</protein>
<keyword evidence="3" id="KW-1185">Reference proteome</keyword>
<dbReference type="EMBL" id="JACHMG010000001">
    <property type="protein sequence ID" value="MBB4686869.1"/>
    <property type="molecule type" value="Genomic_DNA"/>
</dbReference>
<dbReference type="InterPro" id="IPR028037">
    <property type="entry name" value="Antitoxin_Rv0909/MT0933"/>
</dbReference>
<sequence length="75" mass="7931">MGINFDEIKDKATGALRDNSEKIEQGLDKAAQFAKSRVAGHDSKIDGGVEKAKDLLGKVSGKPEDGDQPGPKPPQ</sequence>
<gene>
    <name evidence="2" type="ORF">BJY18_004354</name>
</gene>